<evidence type="ECO:0000313" key="2">
    <source>
        <dbReference type="EMBL" id="AGF78714.1"/>
    </source>
</evidence>
<dbReference type="AlphaFoldDB" id="M1NGD3"/>
<dbReference type="Proteomes" id="UP000011721">
    <property type="component" value="Chromosome"/>
</dbReference>
<sequence length="401" mass="44968">MKRNIGKNYSPLFFLSALGNGGLTVAFFIFFMFMTPHPDTPIATFDSVWTSLAATSLPVKALAAVCYALMLYFAFNHLRMLVWNIREYRLFKKTDDYNELIQGSNEISLMTIPLTLTMTINVMFVLGAMLVPGLWNIVEYLFPFAFLAFLATGIYSLTLFYNYYRRLLTGGNFQHSKNNSLSQMLSSFTFAMNAVGFAAPAAMSENPVMISIAAFCSIFFFAIATLLAIKNLLLGFHAMMDKGISREASASLWILIPILTLLGITAIRLHHGFHTLFHGSGSPSFYFIWCSSIVSIQIFAGILGFVIMRQNDYFSEFIHGVNLDPEIAAARTPASYALICPGVAFWVFGMFFLDKALIHSGLLNIFSVPYFILLAPLLFVLVKTIRVNWKLNKRLLQEGTE</sequence>
<feature type="transmembrane region" description="Helical" evidence="1">
    <location>
        <begin position="250"/>
        <end position="273"/>
    </location>
</feature>
<reference evidence="3" key="1">
    <citation type="journal article" date="2013" name="Stand. Genomic Sci.">
        <title>Complete genome sequence of Desulfocapsa sulfexigens, a marine deltaproteobacterium specialized in disproportionating inorganic sulfur compounds.</title>
        <authorList>
            <person name="Finster K.W."/>
            <person name="Kjeldsen K.U."/>
            <person name="Kube M."/>
            <person name="Reinhardt R."/>
            <person name="Mussmann M."/>
            <person name="Amann R."/>
            <person name="Schreiber L."/>
        </authorList>
    </citation>
    <scope>NUCLEOTIDE SEQUENCE [LARGE SCALE GENOMIC DNA]</scope>
    <source>
        <strain evidence="3">DSM 10523 / SB164P1</strain>
    </source>
</reference>
<evidence type="ECO:0000313" key="3">
    <source>
        <dbReference type="Proteomes" id="UP000011721"/>
    </source>
</evidence>
<feature type="transmembrane region" description="Helical" evidence="1">
    <location>
        <begin position="365"/>
        <end position="385"/>
    </location>
</feature>
<dbReference type="PATRIC" id="fig|1167006.5.peg.2364"/>
<dbReference type="HOGENOM" id="CLU_056685_0_0_7"/>
<dbReference type="eggNOG" id="ENOG502Z87Y">
    <property type="taxonomic scope" value="Bacteria"/>
</dbReference>
<gene>
    <name evidence="2" type="ordered locus">UWK_02173</name>
</gene>
<organism evidence="2 3">
    <name type="scientific">Desulfocapsa sulfexigens (strain DSM 10523 / SB164P1)</name>
    <dbReference type="NCBI Taxonomy" id="1167006"/>
    <lineage>
        <taxon>Bacteria</taxon>
        <taxon>Pseudomonadati</taxon>
        <taxon>Thermodesulfobacteriota</taxon>
        <taxon>Desulfobulbia</taxon>
        <taxon>Desulfobulbales</taxon>
        <taxon>Desulfocapsaceae</taxon>
        <taxon>Desulfocapsa</taxon>
    </lineage>
</organism>
<accession>M1NGD3</accession>
<feature type="transmembrane region" description="Helical" evidence="1">
    <location>
        <begin position="12"/>
        <end position="33"/>
    </location>
</feature>
<dbReference type="NCBIfam" id="NF047644">
    <property type="entry name" value="TsoY_fam"/>
    <property type="match status" value="1"/>
</dbReference>
<feature type="transmembrane region" description="Helical" evidence="1">
    <location>
        <begin position="209"/>
        <end position="229"/>
    </location>
</feature>
<dbReference type="KEGG" id="dsf:UWK_02173"/>
<dbReference type="OrthoDB" id="9156251at2"/>
<feature type="transmembrane region" description="Helical" evidence="1">
    <location>
        <begin position="285"/>
        <end position="308"/>
    </location>
</feature>
<keyword evidence="1" id="KW-1133">Transmembrane helix</keyword>
<feature type="transmembrane region" description="Helical" evidence="1">
    <location>
        <begin position="53"/>
        <end position="75"/>
    </location>
</feature>
<keyword evidence="3" id="KW-1185">Reference proteome</keyword>
<keyword evidence="1" id="KW-0812">Transmembrane</keyword>
<proteinExistence type="predicted"/>
<evidence type="ECO:0000256" key="1">
    <source>
        <dbReference type="SAM" id="Phobius"/>
    </source>
</evidence>
<dbReference type="RefSeq" id="WP_015404402.1">
    <property type="nucleotide sequence ID" value="NC_020304.1"/>
</dbReference>
<feature type="transmembrane region" description="Helical" evidence="1">
    <location>
        <begin position="334"/>
        <end position="353"/>
    </location>
</feature>
<dbReference type="InterPro" id="IPR059133">
    <property type="entry name" value="TsoY-like"/>
</dbReference>
<dbReference type="EMBL" id="CP003985">
    <property type="protein sequence ID" value="AGF78714.1"/>
    <property type="molecule type" value="Genomic_DNA"/>
</dbReference>
<name>M1NGD3_DESSD</name>
<feature type="transmembrane region" description="Helical" evidence="1">
    <location>
        <begin position="114"/>
        <end position="135"/>
    </location>
</feature>
<protein>
    <submittedName>
        <fullName evidence="2">Uncharacterized protein</fullName>
    </submittedName>
</protein>
<feature type="transmembrane region" description="Helical" evidence="1">
    <location>
        <begin position="141"/>
        <end position="164"/>
    </location>
</feature>
<keyword evidence="1" id="KW-0472">Membrane</keyword>
<feature type="transmembrane region" description="Helical" evidence="1">
    <location>
        <begin position="185"/>
        <end position="203"/>
    </location>
</feature>